<dbReference type="EMBL" id="UINC01207993">
    <property type="protein sequence ID" value="SVE30329.1"/>
    <property type="molecule type" value="Genomic_DNA"/>
</dbReference>
<name>A0A383CE59_9ZZZZ</name>
<sequence>PFGAAFFCSSEADKFRNPEVCVASVEAKLS</sequence>
<organism evidence="1">
    <name type="scientific">marine metagenome</name>
    <dbReference type="NCBI Taxonomy" id="408172"/>
    <lineage>
        <taxon>unclassified sequences</taxon>
        <taxon>metagenomes</taxon>
        <taxon>ecological metagenomes</taxon>
    </lineage>
</organism>
<reference evidence="1" key="1">
    <citation type="submission" date="2018-05" db="EMBL/GenBank/DDBJ databases">
        <authorList>
            <person name="Lanie J.A."/>
            <person name="Ng W.-L."/>
            <person name="Kazmierczak K.M."/>
            <person name="Andrzejewski T.M."/>
            <person name="Davidsen T.M."/>
            <person name="Wayne K.J."/>
            <person name="Tettelin H."/>
            <person name="Glass J.I."/>
            <person name="Rusch D."/>
            <person name="Podicherti R."/>
            <person name="Tsui H.-C.T."/>
            <person name="Winkler M.E."/>
        </authorList>
    </citation>
    <scope>NUCLEOTIDE SEQUENCE</scope>
</reference>
<proteinExistence type="predicted"/>
<evidence type="ECO:0000313" key="1">
    <source>
        <dbReference type="EMBL" id="SVE30329.1"/>
    </source>
</evidence>
<protein>
    <submittedName>
        <fullName evidence="1">Uncharacterized protein</fullName>
    </submittedName>
</protein>
<dbReference type="AlphaFoldDB" id="A0A383CE59"/>
<gene>
    <name evidence="1" type="ORF">METZ01_LOCUS483183</name>
</gene>
<feature type="non-terminal residue" evidence="1">
    <location>
        <position position="1"/>
    </location>
</feature>
<accession>A0A383CE59</accession>